<name>A0ABX5ECG0_9MICO</name>
<evidence type="ECO:0000313" key="7">
    <source>
        <dbReference type="Proteomes" id="UP000239895"/>
    </source>
</evidence>
<dbReference type="Proteomes" id="UP000239895">
    <property type="component" value="Unassembled WGS sequence"/>
</dbReference>
<dbReference type="CDD" id="cd21177">
    <property type="entry name" value="LPMO_AA10"/>
    <property type="match status" value="1"/>
</dbReference>
<dbReference type="InterPro" id="IPR003610">
    <property type="entry name" value="CBM5/12"/>
</dbReference>
<feature type="domain" description="Chitin-binding type-3" evidence="5">
    <location>
        <begin position="193"/>
        <end position="238"/>
    </location>
</feature>
<evidence type="ECO:0000256" key="2">
    <source>
        <dbReference type="ARBA" id="ARBA00022801"/>
    </source>
</evidence>
<dbReference type="InterPro" id="IPR036573">
    <property type="entry name" value="CBM_sf_5/12"/>
</dbReference>
<evidence type="ECO:0000256" key="4">
    <source>
        <dbReference type="SAM" id="SignalP"/>
    </source>
</evidence>
<dbReference type="EMBL" id="PVTX01000008">
    <property type="protein sequence ID" value="PRZ05219.1"/>
    <property type="molecule type" value="Genomic_DNA"/>
</dbReference>
<protein>
    <submittedName>
        <fullName evidence="6">Chitinase</fullName>
    </submittedName>
</protein>
<dbReference type="SUPFAM" id="SSF51055">
    <property type="entry name" value="Carbohydrate binding domain"/>
    <property type="match status" value="1"/>
</dbReference>
<dbReference type="PANTHER" id="PTHR34823:SF1">
    <property type="entry name" value="CHITIN-BINDING TYPE-4 DOMAIN-CONTAINING PROTEIN"/>
    <property type="match status" value="1"/>
</dbReference>
<keyword evidence="7" id="KW-1185">Reference proteome</keyword>
<dbReference type="Pfam" id="PF03067">
    <property type="entry name" value="LPMO_10"/>
    <property type="match status" value="1"/>
</dbReference>
<dbReference type="InterPro" id="IPR051024">
    <property type="entry name" value="GlcNAc_Chitin_IntDeg"/>
</dbReference>
<keyword evidence="1 4" id="KW-0732">Signal</keyword>
<evidence type="ECO:0000313" key="6">
    <source>
        <dbReference type="EMBL" id="PRZ05219.1"/>
    </source>
</evidence>
<reference evidence="6 7" key="1">
    <citation type="submission" date="2018-03" db="EMBL/GenBank/DDBJ databases">
        <title>Comparative analysis of microorganisms from saline springs in Andes Mountain Range, Colombia.</title>
        <authorList>
            <person name="Rubin E."/>
        </authorList>
    </citation>
    <scope>NUCLEOTIDE SEQUENCE [LARGE SCALE GENOMIC DNA]</scope>
    <source>
        <strain evidence="6 7">CG 23</strain>
    </source>
</reference>
<evidence type="ECO:0000256" key="1">
    <source>
        <dbReference type="ARBA" id="ARBA00022729"/>
    </source>
</evidence>
<dbReference type="SMART" id="SM00495">
    <property type="entry name" value="ChtBD3"/>
    <property type="match status" value="1"/>
</dbReference>
<organism evidence="6 7">
    <name type="scientific">Isoptericola halotolerans</name>
    <dbReference type="NCBI Taxonomy" id="300560"/>
    <lineage>
        <taxon>Bacteria</taxon>
        <taxon>Bacillati</taxon>
        <taxon>Actinomycetota</taxon>
        <taxon>Actinomycetes</taxon>
        <taxon>Micrococcales</taxon>
        <taxon>Promicromonosporaceae</taxon>
        <taxon>Isoptericola</taxon>
    </lineage>
</organism>
<feature type="region of interest" description="Disordered" evidence="3">
    <location>
        <begin position="171"/>
        <end position="190"/>
    </location>
</feature>
<keyword evidence="2" id="KW-0378">Hydrolase</keyword>
<dbReference type="Gene3D" id="2.70.50.50">
    <property type="entry name" value="chitin-binding protein cbp21"/>
    <property type="match status" value="1"/>
</dbReference>
<evidence type="ECO:0000259" key="5">
    <source>
        <dbReference type="SMART" id="SM00495"/>
    </source>
</evidence>
<gene>
    <name evidence="6" type="ORF">BCL65_108202</name>
</gene>
<dbReference type="SUPFAM" id="SSF81296">
    <property type="entry name" value="E set domains"/>
    <property type="match status" value="1"/>
</dbReference>
<dbReference type="RefSeq" id="WP_106268650.1">
    <property type="nucleotide sequence ID" value="NZ_PVTX01000008.1"/>
</dbReference>
<dbReference type="Gene3D" id="2.10.10.20">
    <property type="entry name" value="Carbohydrate-binding module superfamily 5/12"/>
    <property type="match status" value="1"/>
</dbReference>
<sequence>MRWRTALVAAVTGLLALLAPLAVAPTANAHGWITNPPSRQDHCSNGNLSFDCGGLQYEPQSVEAPKGSMQCSGGSGFDILDDESKPWPRTTIGSSVTMRWQLTAMHSTSTWEYFVDGVLHRTFDDGGARPDAVVEHTLDSLPAGDHTILARWNVADTAMAFYACVDVTVGSGGGQPDPDPEPDPEPEPGDCQAAAWDPAAAYLNGDQVSHEGREYQAKWWTRGEDPSTAGDWGAWSDLGAC</sequence>
<proteinExistence type="predicted"/>
<comment type="caution">
    <text evidence="6">The sequence shown here is derived from an EMBL/GenBank/DDBJ whole genome shotgun (WGS) entry which is preliminary data.</text>
</comment>
<feature type="compositionally biased region" description="Acidic residues" evidence="3">
    <location>
        <begin position="178"/>
        <end position="188"/>
    </location>
</feature>
<evidence type="ECO:0000256" key="3">
    <source>
        <dbReference type="SAM" id="MobiDB-lite"/>
    </source>
</evidence>
<feature type="chain" id="PRO_5046286164" evidence="4">
    <location>
        <begin position="30"/>
        <end position="241"/>
    </location>
</feature>
<dbReference type="InterPro" id="IPR014756">
    <property type="entry name" value="Ig_E-set"/>
</dbReference>
<accession>A0ABX5ECG0</accession>
<dbReference type="InterPro" id="IPR004302">
    <property type="entry name" value="Cellulose/chitin-bd_N"/>
</dbReference>
<feature type="signal peptide" evidence="4">
    <location>
        <begin position="1"/>
        <end position="29"/>
    </location>
</feature>
<dbReference type="Pfam" id="PF02839">
    <property type="entry name" value="CBM_5_12"/>
    <property type="match status" value="1"/>
</dbReference>
<dbReference type="PANTHER" id="PTHR34823">
    <property type="entry name" value="GLCNAC-BINDING PROTEIN A"/>
    <property type="match status" value="1"/>
</dbReference>
<dbReference type="CDD" id="cd12215">
    <property type="entry name" value="ChiC_BD"/>
    <property type="match status" value="1"/>
</dbReference>